<evidence type="ECO:0000259" key="12">
    <source>
        <dbReference type="SMART" id="SM00642"/>
    </source>
</evidence>
<organism evidence="13 14">
    <name type="scientific">Candidatus Nephthysia bennettiae</name>
    <dbReference type="NCBI Taxonomy" id="3127016"/>
    <lineage>
        <taxon>Bacteria</taxon>
        <taxon>Bacillati</taxon>
        <taxon>Candidatus Dormiibacterota</taxon>
        <taxon>Candidatus Dormibacteria</taxon>
        <taxon>Candidatus Dormibacterales</taxon>
        <taxon>Candidatus Dormibacteraceae</taxon>
        <taxon>Candidatus Nephthysia</taxon>
    </lineage>
</organism>
<dbReference type="Pfam" id="PF00128">
    <property type="entry name" value="Alpha-amylase"/>
    <property type="match status" value="1"/>
</dbReference>
<dbReference type="AlphaFoldDB" id="A0A934KCX7"/>
<dbReference type="PANTHER" id="PTHR43651:SF3">
    <property type="entry name" value="1,4-ALPHA-GLUCAN-BRANCHING ENZYME"/>
    <property type="match status" value="1"/>
</dbReference>
<dbReference type="GO" id="GO:0003844">
    <property type="term" value="F:1,4-alpha-glucan branching enzyme activity"/>
    <property type="evidence" value="ECO:0007669"/>
    <property type="project" value="UniProtKB-UniRule"/>
</dbReference>
<dbReference type="InterPro" id="IPR004193">
    <property type="entry name" value="Glyco_hydro_13_N"/>
</dbReference>
<evidence type="ECO:0000256" key="9">
    <source>
        <dbReference type="HAMAP-Rule" id="MF_00685"/>
    </source>
</evidence>
<comment type="catalytic activity">
    <reaction evidence="1 9">
        <text>Transfers a segment of a (1-&gt;4)-alpha-D-glucan chain to a primary hydroxy group in a similar glucan chain.</text>
        <dbReference type="EC" id="2.4.1.18"/>
    </reaction>
</comment>
<keyword evidence="4 9" id="KW-0321">Glycogen metabolism</keyword>
<feature type="active site" description="Nucleophile" evidence="9 10">
    <location>
        <position position="326"/>
    </location>
</feature>
<dbReference type="SMART" id="SM00642">
    <property type="entry name" value="Aamy"/>
    <property type="match status" value="1"/>
</dbReference>
<dbReference type="CDD" id="cd02855">
    <property type="entry name" value="E_set_GBE_prok_N"/>
    <property type="match status" value="1"/>
</dbReference>
<evidence type="ECO:0000256" key="1">
    <source>
        <dbReference type="ARBA" id="ARBA00000826"/>
    </source>
</evidence>
<dbReference type="InterPro" id="IPR006407">
    <property type="entry name" value="GlgB"/>
</dbReference>
<dbReference type="InterPro" id="IPR006047">
    <property type="entry name" value="GH13_cat_dom"/>
</dbReference>
<protein>
    <recommendedName>
        <fullName evidence="9">1,4-alpha-glucan branching enzyme GlgB</fullName>
        <ecNumber evidence="9">2.4.1.18</ecNumber>
    </recommendedName>
    <alternativeName>
        <fullName evidence="9">1,4-alpha-D-glucan:1,4-alpha-D-glucan 6-glucosyl-transferase</fullName>
    </alternativeName>
    <alternativeName>
        <fullName evidence="9">Alpha-(1-&gt;4)-glucan branching enzyme</fullName>
    </alternativeName>
    <alternativeName>
        <fullName evidence="9">Glycogen branching enzyme</fullName>
        <shortName evidence="9">BE</shortName>
    </alternativeName>
</protein>
<dbReference type="InterPro" id="IPR017853">
    <property type="entry name" value="GH"/>
</dbReference>
<dbReference type="InterPro" id="IPR037439">
    <property type="entry name" value="Branching_enzy"/>
</dbReference>
<dbReference type="Pfam" id="PF02806">
    <property type="entry name" value="Alpha-amylase_C"/>
    <property type="match status" value="1"/>
</dbReference>
<dbReference type="NCBIfam" id="NF003811">
    <property type="entry name" value="PRK05402.1"/>
    <property type="match status" value="1"/>
</dbReference>
<dbReference type="NCBIfam" id="NF008967">
    <property type="entry name" value="PRK12313.1"/>
    <property type="match status" value="1"/>
</dbReference>
<dbReference type="Gene3D" id="2.60.40.10">
    <property type="entry name" value="Immunoglobulins"/>
    <property type="match status" value="1"/>
</dbReference>
<dbReference type="InterPro" id="IPR014756">
    <property type="entry name" value="Ig_E-set"/>
</dbReference>
<dbReference type="FunFam" id="2.60.40.1180:FF:000002">
    <property type="entry name" value="1,4-alpha-glucan branching enzyme GlgB"/>
    <property type="match status" value="1"/>
</dbReference>
<keyword evidence="6 9" id="KW-0808">Transferase</keyword>
<evidence type="ECO:0000256" key="7">
    <source>
        <dbReference type="ARBA" id="ARBA00023056"/>
    </source>
</evidence>
<evidence type="ECO:0000256" key="8">
    <source>
        <dbReference type="ARBA" id="ARBA00023277"/>
    </source>
</evidence>
<dbReference type="InterPro" id="IPR006048">
    <property type="entry name" value="A-amylase/branching_C"/>
</dbReference>
<proteinExistence type="inferred from homology"/>
<feature type="active site" description="Proton donor" evidence="9 10">
    <location>
        <position position="379"/>
    </location>
</feature>
<evidence type="ECO:0000313" key="14">
    <source>
        <dbReference type="Proteomes" id="UP000612893"/>
    </source>
</evidence>
<dbReference type="GO" id="GO:0005978">
    <property type="term" value="P:glycogen biosynthetic process"/>
    <property type="evidence" value="ECO:0007669"/>
    <property type="project" value="UniProtKB-UniRule"/>
</dbReference>
<keyword evidence="8 9" id="KW-0119">Carbohydrate metabolism</keyword>
<dbReference type="NCBIfam" id="TIGR01515">
    <property type="entry name" value="branching_enzym"/>
    <property type="match status" value="1"/>
</dbReference>
<evidence type="ECO:0000256" key="10">
    <source>
        <dbReference type="PIRSR" id="PIRSR000463-1"/>
    </source>
</evidence>
<evidence type="ECO:0000256" key="6">
    <source>
        <dbReference type="ARBA" id="ARBA00022679"/>
    </source>
</evidence>
<sequence length="688" mass="76203">MGSHPAPGPARARAQVSVAPGQRGLLSDDDLHLFNEGSHYHLGDAMGAHPVSGGTWFGIWAPAAAGVSVIGDFNGWDPNAHPLEARAGSGVWEGLVPQAAAGAIYKYRVASAGGRLVDKADPLAFHTEVPPRTGSVVWHLDHGWGDDAWMRHRHEQSPRSAPWSIYELHAGSWMRVPGEGGRSLSYRELAPRLGDYVEGLGFTHVELLPVMEHPFFGSWGYQTTGYFAPSSRYGTPQDLMYLVDHLHQRGIGVILDWVPSHFPGDEHGLRLFDGTPLYEHSDPQRGFHPDWNSCIFDYGRPEVRSFLISSALFWLERFHADALRVDGVASMLYLDYSRKPGEWTPNAFGGRENLEAADLLRQLNTAVYAAQPDTQTIAEESTSWPLVSRPTYLGGLGFGMKWDMGWMHDTLQYFQRDPVHRKYHHRELTFRAVYAFDENFTLPLSHDEVVYGKGSLIGKMPGDDWQKRANLRLLFGWMYATPGKKLVFMGGEFGQRREWDHDGELDWSLAADPAHTGISRWLADLNRLYREEPALHGLDFDPAGFEWVDASDAEQSVVTLIRSGGGRRLLAVFNFTPMRRVGYRTGVPLGGSWRELLNSDAETYGGGGWGNLGATEAEEVPWHGRPHSLALTLPALSAVFFAGETGFPPGPLPQSYVRESMGSDNSDGRSESGLSGYAGPCLRGGELR</sequence>
<dbReference type="Proteomes" id="UP000612893">
    <property type="component" value="Unassembled WGS sequence"/>
</dbReference>
<dbReference type="CDD" id="cd11322">
    <property type="entry name" value="AmyAc_Glg_BE"/>
    <property type="match status" value="1"/>
</dbReference>
<keyword evidence="14" id="KW-1185">Reference proteome</keyword>
<dbReference type="InterPro" id="IPR013783">
    <property type="entry name" value="Ig-like_fold"/>
</dbReference>
<comment type="caution">
    <text evidence="13">The sequence shown here is derived from an EMBL/GenBank/DDBJ whole genome shotgun (WGS) entry which is preliminary data.</text>
</comment>
<dbReference type="FunFam" id="3.20.20.80:FF:000003">
    <property type="entry name" value="1,4-alpha-glucan branching enzyme GlgB"/>
    <property type="match status" value="1"/>
</dbReference>
<dbReference type="Pfam" id="PF02922">
    <property type="entry name" value="CBM_48"/>
    <property type="match status" value="1"/>
</dbReference>
<dbReference type="EC" id="2.4.1.18" evidence="9"/>
<feature type="domain" description="Glycosyl hydrolase family 13 catalytic" evidence="12">
    <location>
        <begin position="167"/>
        <end position="515"/>
    </location>
</feature>
<comment type="pathway">
    <text evidence="2 9">Glycan biosynthesis; glycogen biosynthesis.</text>
</comment>
<feature type="region of interest" description="Disordered" evidence="11">
    <location>
        <begin position="651"/>
        <end position="688"/>
    </location>
</feature>
<dbReference type="InterPro" id="IPR013780">
    <property type="entry name" value="Glyco_hydro_b"/>
</dbReference>
<keyword evidence="7 9" id="KW-0320">Glycogen biosynthesis</keyword>
<dbReference type="SUPFAM" id="SSF81296">
    <property type="entry name" value="E set domains"/>
    <property type="match status" value="1"/>
</dbReference>
<evidence type="ECO:0000256" key="4">
    <source>
        <dbReference type="ARBA" id="ARBA00022600"/>
    </source>
</evidence>
<name>A0A934KCX7_9BACT</name>
<dbReference type="SUPFAM" id="SSF51011">
    <property type="entry name" value="Glycosyl hydrolase domain"/>
    <property type="match status" value="1"/>
</dbReference>
<dbReference type="InterPro" id="IPR044143">
    <property type="entry name" value="GlgB_N_E_set_prok"/>
</dbReference>
<evidence type="ECO:0000256" key="2">
    <source>
        <dbReference type="ARBA" id="ARBA00004964"/>
    </source>
</evidence>
<keyword evidence="5 9" id="KW-0328">Glycosyltransferase</keyword>
<evidence type="ECO:0000256" key="5">
    <source>
        <dbReference type="ARBA" id="ARBA00022676"/>
    </source>
</evidence>
<evidence type="ECO:0000313" key="13">
    <source>
        <dbReference type="EMBL" id="MBJ7600128.1"/>
    </source>
</evidence>
<dbReference type="Gene3D" id="3.20.20.80">
    <property type="entry name" value="Glycosidases"/>
    <property type="match status" value="1"/>
</dbReference>
<comment type="function">
    <text evidence="9">Catalyzes the formation of the alpha-1,6-glucosidic linkages in glycogen by scission of a 1,4-alpha-linked oligosaccharide from growing alpha-1,4-glucan chains and the subsequent attachment of the oligosaccharide to the alpha-1,6 position.</text>
</comment>
<dbReference type="EMBL" id="JAEKNR010000188">
    <property type="protein sequence ID" value="MBJ7600128.1"/>
    <property type="molecule type" value="Genomic_DNA"/>
</dbReference>
<evidence type="ECO:0000256" key="11">
    <source>
        <dbReference type="SAM" id="MobiDB-lite"/>
    </source>
</evidence>
<evidence type="ECO:0000256" key="3">
    <source>
        <dbReference type="ARBA" id="ARBA00009000"/>
    </source>
</evidence>
<dbReference type="Gene3D" id="2.60.40.1180">
    <property type="entry name" value="Golgi alpha-mannosidase II"/>
    <property type="match status" value="1"/>
</dbReference>
<gene>
    <name evidence="9 13" type="primary">glgB</name>
    <name evidence="13" type="ORF">JF922_18890</name>
</gene>
<comment type="similarity">
    <text evidence="3 9">Belongs to the glycosyl hydrolase 13 family. GlgB subfamily.</text>
</comment>
<dbReference type="SUPFAM" id="SSF51445">
    <property type="entry name" value="(Trans)glycosidases"/>
    <property type="match status" value="1"/>
</dbReference>
<dbReference type="HAMAP" id="MF_00685">
    <property type="entry name" value="GlgB"/>
    <property type="match status" value="1"/>
</dbReference>
<comment type="subunit">
    <text evidence="9">Monomer.</text>
</comment>
<dbReference type="PIRSF" id="PIRSF000463">
    <property type="entry name" value="GlgB"/>
    <property type="match status" value="1"/>
</dbReference>
<dbReference type="PANTHER" id="PTHR43651">
    <property type="entry name" value="1,4-ALPHA-GLUCAN-BRANCHING ENZYME"/>
    <property type="match status" value="1"/>
</dbReference>
<reference evidence="13" key="1">
    <citation type="submission" date="2020-10" db="EMBL/GenBank/DDBJ databases">
        <title>Ca. Dormibacterota MAGs.</title>
        <authorList>
            <person name="Montgomery K."/>
        </authorList>
    </citation>
    <scope>NUCLEOTIDE SEQUENCE [LARGE SCALE GENOMIC DNA]</scope>
    <source>
        <strain evidence="13">SC8812_S17_10</strain>
    </source>
</reference>
<accession>A0A934KCX7</accession>